<protein>
    <submittedName>
        <fullName evidence="2">DUF2484 family protein</fullName>
    </submittedName>
</protein>
<feature type="transmembrane region" description="Helical" evidence="1">
    <location>
        <begin position="35"/>
        <end position="53"/>
    </location>
</feature>
<dbReference type="Proteomes" id="UP001251085">
    <property type="component" value="Unassembled WGS sequence"/>
</dbReference>
<keyword evidence="1" id="KW-0472">Membrane</keyword>
<keyword evidence="1" id="KW-0812">Transmembrane</keyword>
<dbReference type="RefSeq" id="WP_311758653.1">
    <property type="nucleotide sequence ID" value="NZ_JAVRQI010000004.1"/>
</dbReference>
<gene>
    <name evidence="2" type="ORF">RM190_06775</name>
</gene>
<reference evidence="3" key="1">
    <citation type="submission" date="2023-07" db="EMBL/GenBank/DDBJ databases">
        <title>Characterization of two Paracoccaceae strains isolated from Phycosphere and proposal of Xinfangfangia lacusdiani sp. nov.</title>
        <authorList>
            <person name="Deng Y."/>
            <person name="Zhang Y.Q."/>
        </authorList>
    </citation>
    <scope>NUCLEOTIDE SEQUENCE [LARGE SCALE GENOMIC DNA]</scope>
    <source>
        <strain evidence="3">CPCC 101403</strain>
    </source>
</reference>
<comment type="caution">
    <text evidence="2">The sequence shown here is derived from an EMBL/GenBank/DDBJ whole genome shotgun (WGS) entry which is preliminary data.</text>
</comment>
<dbReference type="InterPro" id="IPR018919">
    <property type="entry name" value="DUF2484"/>
</dbReference>
<feature type="transmembrane region" description="Helical" evidence="1">
    <location>
        <begin position="59"/>
        <end position="76"/>
    </location>
</feature>
<evidence type="ECO:0000256" key="1">
    <source>
        <dbReference type="SAM" id="Phobius"/>
    </source>
</evidence>
<dbReference type="Pfam" id="PF10658">
    <property type="entry name" value="DUF2484"/>
    <property type="match status" value="1"/>
</dbReference>
<keyword evidence="1" id="KW-1133">Transmembrane helix</keyword>
<accession>A0ABU3EBF0</accession>
<organism evidence="2 3">
    <name type="scientific">Paracoccus broussonetiae</name>
    <dbReference type="NCBI Taxonomy" id="3075834"/>
    <lineage>
        <taxon>Bacteria</taxon>
        <taxon>Pseudomonadati</taxon>
        <taxon>Pseudomonadota</taxon>
        <taxon>Alphaproteobacteria</taxon>
        <taxon>Rhodobacterales</taxon>
        <taxon>Paracoccaceae</taxon>
        <taxon>Paracoccus</taxon>
    </lineage>
</organism>
<evidence type="ECO:0000313" key="2">
    <source>
        <dbReference type="EMBL" id="MDT1061558.1"/>
    </source>
</evidence>
<dbReference type="EMBL" id="JAVRQI010000004">
    <property type="protein sequence ID" value="MDT1061558.1"/>
    <property type="molecule type" value="Genomic_DNA"/>
</dbReference>
<feature type="transmembrane region" description="Helical" evidence="1">
    <location>
        <begin position="6"/>
        <end position="28"/>
    </location>
</feature>
<evidence type="ECO:0000313" key="3">
    <source>
        <dbReference type="Proteomes" id="UP001251085"/>
    </source>
</evidence>
<proteinExistence type="predicted"/>
<keyword evidence="3" id="KW-1185">Reference proteome</keyword>
<sequence length="86" mass="9408">MSELASHPATAAICALSWAFLSCMLPFLRPGPRHVALWALVLAGVPVLGWLTFLYGPGFGVLFMALGLSILVWPPVEWMRRRQGTS</sequence>
<name>A0ABU3EBF0_9RHOB</name>